<evidence type="ECO:0000256" key="1">
    <source>
        <dbReference type="SAM" id="MobiDB-lite"/>
    </source>
</evidence>
<accession>A0ABD0QI79</accession>
<dbReference type="EMBL" id="JAMKFB020000009">
    <property type="protein sequence ID" value="KAL0185500.1"/>
    <property type="molecule type" value="Genomic_DNA"/>
</dbReference>
<comment type="caution">
    <text evidence="2">The sequence shown here is derived from an EMBL/GenBank/DDBJ whole genome shotgun (WGS) entry which is preliminary data.</text>
</comment>
<feature type="compositionally biased region" description="Pro residues" evidence="1">
    <location>
        <begin position="66"/>
        <end position="75"/>
    </location>
</feature>
<keyword evidence="3" id="KW-1185">Reference proteome</keyword>
<protein>
    <submittedName>
        <fullName evidence="2">Uncharacterized protein</fullName>
    </submittedName>
</protein>
<feature type="region of interest" description="Disordered" evidence="1">
    <location>
        <begin position="1"/>
        <end position="24"/>
    </location>
</feature>
<proteinExistence type="predicted"/>
<feature type="region of interest" description="Disordered" evidence="1">
    <location>
        <begin position="55"/>
        <end position="144"/>
    </location>
</feature>
<evidence type="ECO:0000313" key="3">
    <source>
        <dbReference type="Proteomes" id="UP001529510"/>
    </source>
</evidence>
<dbReference type="AlphaFoldDB" id="A0ABD0QI79"/>
<feature type="non-terminal residue" evidence="2">
    <location>
        <position position="144"/>
    </location>
</feature>
<gene>
    <name evidence="2" type="ORF">M9458_021197</name>
</gene>
<organism evidence="2 3">
    <name type="scientific">Cirrhinus mrigala</name>
    <name type="common">Mrigala</name>
    <dbReference type="NCBI Taxonomy" id="683832"/>
    <lineage>
        <taxon>Eukaryota</taxon>
        <taxon>Metazoa</taxon>
        <taxon>Chordata</taxon>
        <taxon>Craniata</taxon>
        <taxon>Vertebrata</taxon>
        <taxon>Euteleostomi</taxon>
        <taxon>Actinopterygii</taxon>
        <taxon>Neopterygii</taxon>
        <taxon>Teleostei</taxon>
        <taxon>Ostariophysi</taxon>
        <taxon>Cypriniformes</taxon>
        <taxon>Cyprinidae</taxon>
        <taxon>Labeoninae</taxon>
        <taxon>Labeonini</taxon>
        <taxon>Cirrhinus</taxon>
    </lineage>
</organism>
<dbReference type="Proteomes" id="UP001529510">
    <property type="component" value="Unassembled WGS sequence"/>
</dbReference>
<reference evidence="2 3" key="1">
    <citation type="submission" date="2024-05" db="EMBL/GenBank/DDBJ databases">
        <title>Genome sequencing and assembly of Indian major carp, Cirrhinus mrigala (Hamilton, 1822).</title>
        <authorList>
            <person name="Mohindra V."/>
            <person name="Chowdhury L.M."/>
            <person name="Lal K."/>
            <person name="Jena J.K."/>
        </authorList>
    </citation>
    <scope>NUCLEOTIDE SEQUENCE [LARGE SCALE GENOMIC DNA]</scope>
    <source>
        <strain evidence="2">CM1030</strain>
        <tissue evidence="2">Blood</tissue>
    </source>
</reference>
<feature type="compositionally biased region" description="Acidic residues" evidence="1">
    <location>
        <begin position="103"/>
        <end position="121"/>
    </location>
</feature>
<name>A0ABD0QI79_CIRMR</name>
<evidence type="ECO:0000313" key="2">
    <source>
        <dbReference type="EMBL" id="KAL0185500.1"/>
    </source>
</evidence>
<feature type="compositionally biased region" description="Basic and acidic residues" evidence="1">
    <location>
        <begin position="1"/>
        <end position="20"/>
    </location>
</feature>
<sequence length="144" mass="16048">MQKELACRDEKDEKKKECEGKVTASHKSTNHFDVFISPHVPPPYHRYPVAELQALKQDPDLDCSPPRRPIAPPARAPALPARPAVQPVMPTAPYPQAGAAGGQEDEGDPEMISETPNEEAYEERTCRVPPSKKRKTRNTVKEEN</sequence>